<dbReference type="Pfam" id="PF00063">
    <property type="entry name" value="Myosin_head"/>
    <property type="match status" value="1"/>
</dbReference>
<accession>Q4R9U9</accession>
<dbReference type="AlphaFoldDB" id="Q4R9U9"/>
<dbReference type="OrthoDB" id="6108017at2759"/>
<feature type="non-terminal residue" evidence="11">
    <location>
        <position position="1"/>
    </location>
</feature>
<dbReference type="GO" id="GO:0005902">
    <property type="term" value="C:microvillus"/>
    <property type="evidence" value="ECO:0007669"/>
    <property type="project" value="TreeGrafter"/>
</dbReference>
<sequence length="208" mass="23739">GNCPKVSSINDRNDWKVVRRALTVIGFNEDEVEELMNIIASVLHLGNVQYGEDESNACITSDTQIKYLSRLLGVNGSVLTEALTHKKIIAKGEELMSPLNLEQASSARDALSKAVYGRTFTWLVNKINTSLTYTEFLSLRAEFFVFLQQDDTSKYYSVIGLLDIYGFEVFQNNSFEQFCINYCDEKLQQLFIELTLKSEQEEYEAEDH</sequence>
<organism evidence="11">
    <name type="scientific">Tetraodon nigroviridis</name>
    <name type="common">Spotted green pufferfish</name>
    <name type="synonym">Chelonodon nigroviridis</name>
    <dbReference type="NCBI Taxonomy" id="99883"/>
    <lineage>
        <taxon>Eukaryota</taxon>
        <taxon>Metazoa</taxon>
        <taxon>Chordata</taxon>
        <taxon>Craniata</taxon>
        <taxon>Vertebrata</taxon>
        <taxon>Euteleostomi</taxon>
        <taxon>Actinopterygii</taxon>
        <taxon>Neopterygii</taxon>
        <taxon>Teleostei</taxon>
        <taxon>Neoteleostei</taxon>
        <taxon>Acanthomorphata</taxon>
        <taxon>Eupercaria</taxon>
        <taxon>Tetraodontiformes</taxon>
        <taxon>Tetradontoidea</taxon>
        <taxon>Tetraodontidae</taxon>
        <taxon>Tetraodon</taxon>
    </lineage>
</organism>
<keyword evidence="8 9" id="KW-0009">Actin-binding</keyword>
<dbReference type="FunFam" id="1.20.120.720:FF:000013">
    <property type="entry name" value="unconventional myosin-Ic isoform X2"/>
    <property type="match status" value="1"/>
</dbReference>
<evidence type="ECO:0000256" key="7">
    <source>
        <dbReference type="ARBA" id="ARBA00023175"/>
    </source>
</evidence>
<dbReference type="GO" id="GO:0051015">
    <property type="term" value="F:actin filament binding"/>
    <property type="evidence" value="ECO:0007669"/>
    <property type="project" value="TreeGrafter"/>
</dbReference>
<keyword evidence="3" id="KW-0677">Repeat</keyword>
<dbReference type="KEGG" id="tng:GSTEN00037345G001"/>
<keyword evidence="6 9" id="KW-0518">Myosin</keyword>
<feature type="non-terminal residue" evidence="11">
    <location>
        <position position="208"/>
    </location>
</feature>
<dbReference type="GO" id="GO:0000146">
    <property type="term" value="F:microfilament motor activity"/>
    <property type="evidence" value="ECO:0007669"/>
    <property type="project" value="TreeGrafter"/>
</dbReference>
<dbReference type="PANTHER" id="PTHR13140">
    <property type="entry name" value="MYOSIN"/>
    <property type="match status" value="1"/>
</dbReference>
<comment type="similarity">
    <text evidence="9">Belongs to the TRAFAC class myosin-kinesin ATPase superfamily. Myosin family.</text>
</comment>
<dbReference type="GO" id="GO:0007015">
    <property type="term" value="P:actin filament organization"/>
    <property type="evidence" value="ECO:0007669"/>
    <property type="project" value="TreeGrafter"/>
</dbReference>
<protein>
    <submittedName>
        <fullName evidence="11">(spotted green pufferfish) hypothetical protein</fullName>
    </submittedName>
</protein>
<evidence type="ECO:0000256" key="9">
    <source>
        <dbReference type="PROSITE-ProRule" id="PRU00782"/>
    </source>
</evidence>
<evidence type="ECO:0000256" key="8">
    <source>
        <dbReference type="ARBA" id="ARBA00023203"/>
    </source>
</evidence>
<keyword evidence="5" id="KW-0067">ATP-binding</keyword>
<gene>
    <name evidence="11" type="ORF">GSTENG00037345001</name>
</gene>
<dbReference type="Gene3D" id="3.40.850.10">
    <property type="entry name" value="Kinesin motor domain"/>
    <property type="match status" value="1"/>
</dbReference>
<dbReference type="InterPro" id="IPR027417">
    <property type="entry name" value="P-loop_NTPase"/>
</dbReference>
<evidence type="ECO:0000259" key="10">
    <source>
        <dbReference type="PROSITE" id="PS51456"/>
    </source>
</evidence>
<evidence type="ECO:0000256" key="5">
    <source>
        <dbReference type="ARBA" id="ARBA00022840"/>
    </source>
</evidence>
<comment type="caution">
    <text evidence="11">The sequence shown here is derived from an EMBL/GenBank/DDBJ whole genome shotgun (WGS) entry which is preliminary data.</text>
</comment>
<dbReference type="PANTHER" id="PTHR13140:SF255">
    <property type="entry name" value="UNCONVENTIONAL MYOSIN-IC"/>
    <property type="match status" value="1"/>
</dbReference>
<name>Q4R9U9_TETNG</name>
<dbReference type="InterPro" id="IPR001609">
    <property type="entry name" value="Myosin_head_motor_dom-like"/>
</dbReference>
<reference evidence="11" key="2">
    <citation type="submission" date="2004-02" db="EMBL/GenBank/DDBJ databases">
        <authorList>
            <consortium name="Genoscope"/>
            <consortium name="Whitehead Institute Centre for Genome Research"/>
        </authorList>
    </citation>
    <scope>NUCLEOTIDE SEQUENCE</scope>
</reference>
<comment type="caution">
    <text evidence="9">Lacks conserved residue(s) required for the propagation of feature annotation.</text>
</comment>
<dbReference type="InterPro" id="IPR036961">
    <property type="entry name" value="Kinesin_motor_dom_sf"/>
</dbReference>
<keyword evidence="2" id="KW-0963">Cytoplasm</keyword>
<evidence type="ECO:0000256" key="6">
    <source>
        <dbReference type="ARBA" id="ARBA00023123"/>
    </source>
</evidence>
<dbReference type="GO" id="GO:0005737">
    <property type="term" value="C:cytoplasm"/>
    <property type="evidence" value="ECO:0007669"/>
    <property type="project" value="UniProtKB-SubCell"/>
</dbReference>
<proteinExistence type="inferred from homology"/>
<evidence type="ECO:0000256" key="2">
    <source>
        <dbReference type="ARBA" id="ARBA00022490"/>
    </source>
</evidence>
<feature type="domain" description="Myosin motor" evidence="10">
    <location>
        <begin position="1"/>
        <end position="208"/>
    </location>
</feature>
<keyword evidence="4" id="KW-0547">Nucleotide-binding</keyword>
<comment type="subcellular location">
    <subcellularLocation>
        <location evidence="1">Cytoplasm</location>
    </subcellularLocation>
</comment>
<reference evidence="11" key="1">
    <citation type="journal article" date="2004" name="Nature">
        <title>Genome duplication in the teleost fish Tetraodon nigroviridis reveals the early vertebrate proto-karyotype.</title>
        <authorList>
            <person name="Jaillon O."/>
            <person name="Aury J.-M."/>
            <person name="Brunet F."/>
            <person name="Petit J.-L."/>
            <person name="Stange-Thomann N."/>
            <person name="Mauceli E."/>
            <person name="Bouneau L."/>
            <person name="Fischer C."/>
            <person name="Ozouf-Costaz C."/>
            <person name="Bernot A."/>
            <person name="Nicaud S."/>
            <person name="Jaffe D."/>
            <person name="Fisher S."/>
            <person name="Lutfalla G."/>
            <person name="Dossat C."/>
            <person name="Segurens B."/>
            <person name="Dasilva C."/>
            <person name="Salanoubat M."/>
            <person name="Levy M."/>
            <person name="Boudet N."/>
            <person name="Castellano S."/>
            <person name="Anthouard V."/>
            <person name="Jubin C."/>
            <person name="Castelli V."/>
            <person name="Katinka M."/>
            <person name="Vacherie B."/>
            <person name="Biemont C."/>
            <person name="Skalli Z."/>
            <person name="Cattolico L."/>
            <person name="Poulain J."/>
            <person name="De Berardinis V."/>
            <person name="Cruaud C."/>
            <person name="Duprat S."/>
            <person name="Brottier P."/>
            <person name="Coutanceau J.-P."/>
            <person name="Gouzy J."/>
            <person name="Parra G."/>
            <person name="Lardier G."/>
            <person name="Chapple C."/>
            <person name="McKernan K.J."/>
            <person name="McEwan P."/>
            <person name="Bosak S."/>
            <person name="Kellis M."/>
            <person name="Volff J.-N."/>
            <person name="Guigo R."/>
            <person name="Zody M.C."/>
            <person name="Mesirov J."/>
            <person name="Lindblad-Toh K."/>
            <person name="Birren B."/>
            <person name="Nusbaum C."/>
            <person name="Kahn D."/>
            <person name="Robinson-Rechavi M."/>
            <person name="Laudet V."/>
            <person name="Schachter V."/>
            <person name="Quetier F."/>
            <person name="Saurin W."/>
            <person name="Scarpelli C."/>
            <person name="Wincker P."/>
            <person name="Lander E.S."/>
            <person name="Weissenbach J."/>
            <person name="Roest Crollius H."/>
        </authorList>
    </citation>
    <scope>NUCLEOTIDE SEQUENCE [LARGE SCALE GENOMIC DNA]</scope>
</reference>
<keyword evidence="7" id="KW-0505">Motor protein</keyword>
<dbReference type="Gene3D" id="1.10.10.820">
    <property type="match status" value="1"/>
</dbReference>
<dbReference type="GO" id="GO:0005886">
    <property type="term" value="C:plasma membrane"/>
    <property type="evidence" value="ECO:0007669"/>
    <property type="project" value="TreeGrafter"/>
</dbReference>
<dbReference type="EMBL" id="CAAE01025215">
    <property type="protein sequence ID" value="CAG14834.1"/>
    <property type="molecule type" value="Genomic_DNA"/>
</dbReference>
<dbReference type="GO" id="GO:0030048">
    <property type="term" value="P:actin filament-based movement"/>
    <property type="evidence" value="ECO:0007669"/>
    <property type="project" value="TreeGrafter"/>
</dbReference>
<dbReference type="PROSITE" id="PS51456">
    <property type="entry name" value="MYOSIN_MOTOR"/>
    <property type="match status" value="1"/>
</dbReference>
<dbReference type="Gene3D" id="1.20.120.720">
    <property type="entry name" value="Myosin VI head, motor domain, U50 subdomain"/>
    <property type="match status" value="1"/>
</dbReference>
<evidence type="ECO:0000256" key="1">
    <source>
        <dbReference type="ARBA" id="ARBA00004496"/>
    </source>
</evidence>
<dbReference type="Gene3D" id="1.20.58.530">
    <property type="match status" value="1"/>
</dbReference>
<dbReference type="SUPFAM" id="SSF52540">
    <property type="entry name" value="P-loop containing nucleoside triphosphate hydrolases"/>
    <property type="match status" value="1"/>
</dbReference>
<dbReference type="GO" id="GO:0005524">
    <property type="term" value="F:ATP binding"/>
    <property type="evidence" value="ECO:0007669"/>
    <property type="project" value="UniProtKB-KW"/>
</dbReference>
<dbReference type="GO" id="GO:0016459">
    <property type="term" value="C:myosin complex"/>
    <property type="evidence" value="ECO:0007669"/>
    <property type="project" value="UniProtKB-KW"/>
</dbReference>
<evidence type="ECO:0000256" key="4">
    <source>
        <dbReference type="ARBA" id="ARBA00022741"/>
    </source>
</evidence>
<dbReference type="GO" id="GO:0006897">
    <property type="term" value="P:endocytosis"/>
    <property type="evidence" value="ECO:0007669"/>
    <property type="project" value="TreeGrafter"/>
</dbReference>
<evidence type="ECO:0000313" key="11">
    <source>
        <dbReference type="EMBL" id="CAG14834.1"/>
    </source>
</evidence>
<evidence type="ECO:0000256" key="3">
    <source>
        <dbReference type="ARBA" id="ARBA00022737"/>
    </source>
</evidence>
<dbReference type="SMART" id="SM00242">
    <property type="entry name" value="MYSc"/>
    <property type="match status" value="1"/>
</dbReference>